<feature type="compositionally biased region" description="Low complexity" evidence="1">
    <location>
        <begin position="170"/>
        <end position="192"/>
    </location>
</feature>
<accession>A0A2G8JN05</accession>
<gene>
    <name evidence="2" type="ORF">BSL78_26012</name>
</gene>
<dbReference type="GO" id="GO:0045727">
    <property type="term" value="P:positive regulation of translation"/>
    <property type="evidence" value="ECO:0007669"/>
    <property type="project" value="InterPro"/>
</dbReference>
<evidence type="ECO:0000313" key="2">
    <source>
        <dbReference type="EMBL" id="PIK37156.1"/>
    </source>
</evidence>
<dbReference type="EMBL" id="MRZV01001547">
    <property type="protein sequence ID" value="PIK37156.1"/>
    <property type="molecule type" value="Genomic_DNA"/>
</dbReference>
<organism evidence="2 3">
    <name type="scientific">Stichopus japonicus</name>
    <name type="common">Sea cucumber</name>
    <dbReference type="NCBI Taxonomy" id="307972"/>
    <lineage>
        <taxon>Eukaryota</taxon>
        <taxon>Metazoa</taxon>
        <taxon>Echinodermata</taxon>
        <taxon>Eleutherozoa</taxon>
        <taxon>Echinozoa</taxon>
        <taxon>Holothuroidea</taxon>
        <taxon>Aspidochirotacea</taxon>
        <taxon>Aspidochirotida</taxon>
        <taxon>Stichopodidae</taxon>
        <taxon>Apostichopus</taxon>
    </lineage>
</organism>
<comment type="caution">
    <text evidence="2">The sequence shown here is derived from an EMBL/GenBank/DDBJ whole genome shotgun (WGS) entry which is preliminary data.</text>
</comment>
<dbReference type="GO" id="GO:0034518">
    <property type="term" value="C:RNA cap binding complex"/>
    <property type="evidence" value="ECO:0007669"/>
    <property type="project" value="TreeGrafter"/>
</dbReference>
<evidence type="ECO:0000313" key="3">
    <source>
        <dbReference type="Proteomes" id="UP000230750"/>
    </source>
</evidence>
<dbReference type="GO" id="GO:1901190">
    <property type="term" value="P:regulation of formation of translation initiation ternary complex"/>
    <property type="evidence" value="ECO:0007669"/>
    <property type="project" value="TreeGrafter"/>
</dbReference>
<dbReference type="PANTHER" id="PTHR20849:SF2">
    <property type="entry name" value="EUKARYOTIC TRANSLATION INITIATION FACTOR 4E-BINDING PROTEIN MEXTLI"/>
    <property type="match status" value="1"/>
</dbReference>
<dbReference type="GO" id="GO:0008190">
    <property type="term" value="F:eukaryotic initiation factor 4E binding"/>
    <property type="evidence" value="ECO:0007669"/>
    <property type="project" value="InterPro"/>
</dbReference>
<dbReference type="Proteomes" id="UP000230750">
    <property type="component" value="Unassembled WGS sequence"/>
</dbReference>
<dbReference type="InterPro" id="IPR040160">
    <property type="entry name" value="Mxt"/>
</dbReference>
<dbReference type="Gene3D" id="1.25.40.180">
    <property type="match status" value="1"/>
</dbReference>
<feature type="region of interest" description="Disordered" evidence="1">
    <location>
        <begin position="226"/>
        <end position="247"/>
    </location>
</feature>
<protein>
    <submittedName>
        <fullName evidence="2">Uncharacterized protein</fullName>
    </submittedName>
</protein>
<evidence type="ECO:0000256" key="1">
    <source>
        <dbReference type="SAM" id="MobiDB-lite"/>
    </source>
</evidence>
<reference evidence="2 3" key="1">
    <citation type="journal article" date="2017" name="PLoS Biol.">
        <title>The sea cucumber genome provides insights into morphological evolution and visceral regeneration.</title>
        <authorList>
            <person name="Zhang X."/>
            <person name="Sun L."/>
            <person name="Yuan J."/>
            <person name="Sun Y."/>
            <person name="Gao Y."/>
            <person name="Zhang L."/>
            <person name="Li S."/>
            <person name="Dai H."/>
            <person name="Hamel J.F."/>
            <person name="Liu C."/>
            <person name="Yu Y."/>
            <person name="Liu S."/>
            <person name="Lin W."/>
            <person name="Guo K."/>
            <person name="Jin S."/>
            <person name="Xu P."/>
            <person name="Storey K.B."/>
            <person name="Huan P."/>
            <person name="Zhang T."/>
            <person name="Zhou Y."/>
            <person name="Zhang J."/>
            <person name="Lin C."/>
            <person name="Li X."/>
            <person name="Xing L."/>
            <person name="Huo D."/>
            <person name="Sun M."/>
            <person name="Wang L."/>
            <person name="Mercier A."/>
            <person name="Li F."/>
            <person name="Yang H."/>
            <person name="Xiang J."/>
        </authorList>
    </citation>
    <scope>NUCLEOTIDE SEQUENCE [LARGE SCALE GENOMIC DNA]</scope>
    <source>
        <strain evidence="2">Shaxun</strain>
        <tissue evidence="2">Muscle</tissue>
    </source>
</reference>
<proteinExistence type="predicted"/>
<dbReference type="PANTHER" id="PTHR20849">
    <property type="entry name" value="EUKARYOTIC TRANSLATION INITIATION FACTOR 4E-BINDING PROTEIN MEXTLI"/>
    <property type="match status" value="1"/>
</dbReference>
<feature type="region of interest" description="Disordered" evidence="1">
    <location>
        <begin position="154"/>
        <end position="210"/>
    </location>
</feature>
<dbReference type="OrthoDB" id="6357832at2759"/>
<dbReference type="GO" id="GO:0003743">
    <property type="term" value="F:translation initiation factor activity"/>
    <property type="evidence" value="ECO:0007669"/>
    <property type="project" value="TreeGrafter"/>
</dbReference>
<feature type="compositionally biased region" description="Low complexity" evidence="1">
    <location>
        <begin position="232"/>
        <end position="247"/>
    </location>
</feature>
<dbReference type="AlphaFoldDB" id="A0A2G8JN05"/>
<keyword evidence="3" id="KW-1185">Reference proteome</keyword>
<dbReference type="GO" id="GO:0005737">
    <property type="term" value="C:cytoplasm"/>
    <property type="evidence" value="ECO:0007669"/>
    <property type="project" value="TreeGrafter"/>
</dbReference>
<sequence length="401" mass="44960">MSQLNTRRSFGYSARALFGKDHRRSSQEGSDLYEGDFLLRNKKPLSEGSKKLLKYISMLQAATERKQFDKLMGRLYWVLKTSGSDLDMEDHDTVDQTFNNLRDMVLNKTHSDAARWKILELLELRANNWQDSERIAEYYEDPANFKVPCAFIDISKSPPQDTPSTRTRKASGGSSGRSRTGSSSSSSGMLTYSRRDSAASGLSRQSSRKSDISEDIFCDCDTEDRFPDDGSDSSNESDAGSNSSSSVSSAQYRLLKVNAGKDIKYTRNFLLGCWSSPLCKVMPSSLQHTIRNSDIAYIIRGPPFEDPVRLMCTSDESTVPHPFQRSSSLPAGHIQMNSSSVEQSSTIHSRTQSAVEPIKVGGLTYYNRPPPYGLQHQGYSPILHKEAWQKAFRHALQQIKK</sequence>
<name>A0A2G8JN05_STIJA</name>